<protein>
    <submittedName>
        <fullName evidence="1">Uncharacterized protein</fullName>
    </submittedName>
</protein>
<dbReference type="OrthoDB" id="3855524at2"/>
<keyword evidence="2" id="KW-1185">Reference proteome</keyword>
<proteinExistence type="predicted"/>
<dbReference type="EMBL" id="QKYN01000030">
    <property type="protein sequence ID" value="RAG86211.1"/>
    <property type="molecule type" value="Genomic_DNA"/>
</dbReference>
<sequence>MTAFTVVVLTGLLLFLGITADLGQALAAKVQALGEAQDAARAGAQALDLSALRSSGTVRLLPDGAAQDARAYLARVGVPGTVTVGADTVSVSVTQTVSTHLLTLVGITSLTVHAGTTAHAEQSAP</sequence>
<dbReference type="RefSeq" id="WP_111500085.1">
    <property type="nucleotide sequence ID" value="NZ_QKYN01000030.1"/>
</dbReference>
<dbReference type="Proteomes" id="UP000248889">
    <property type="component" value="Unassembled WGS sequence"/>
</dbReference>
<comment type="caution">
    <text evidence="1">The sequence shown here is derived from an EMBL/GenBank/DDBJ whole genome shotgun (WGS) entry which is preliminary data.</text>
</comment>
<organism evidence="1 2">
    <name type="scientific">Streptacidiphilus pinicola</name>
    <dbReference type="NCBI Taxonomy" id="2219663"/>
    <lineage>
        <taxon>Bacteria</taxon>
        <taxon>Bacillati</taxon>
        <taxon>Actinomycetota</taxon>
        <taxon>Actinomycetes</taxon>
        <taxon>Kitasatosporales</taxon>
        <taxon>Streptomycetaceae</taxon>
        <taxon>Streptacidiphilus</taxon>
    </lineage>
</organism>
<accession>A0A2X0ISI0</accession>
<reference evidence="1 2" key="1">
    <citation type="submission" date="2018-06" db="EMBL/GenBank/DDBJ databases">
        <title>Streptacidiphilus pinicola sp. nov., isolated from pine grove soil.</title>
        <authorList>
            <person name="Roh S.G."/>
            <person name="Park S."/>
            <person name="Kim M.-K."/>
            <person name="Yun B.-R."/>
            <person name="Park J."/>
            <person name="Kim M.J."/>
            <person name="Kim Y.S."/>
            <person name="Kim S.B."/>
        </authorList>
    </citation>
    <scope>NUCLEOTIDE SEQUENCE [LARGE SCALE GENOMIC DNA]</scope>
    <source>
        <strain evidence="1 2">MMS16-CNU450</strain>
    </source>
</reference>
<dbReference type="AlphaFoldDB" id="A0A2X0ISI0"/>
<evidence type="ECO:0000313" key="1">
    <source>
        <dbReference type="EMBL" id="RAG86211.1"/>
    </source>
</evidence>
<gene>
    <name evidence="1" type="ORF">DN069_07595</name>
</gene>
<evidence type="ECO:0000313" key="2">
    <source>
        <dbReference type="Proteomes" id="UP000248889"/>
    </source>
</evidence>
<name>A0A2X0ISI0_9ACTN</name>